<proteinExistence type="predicted"/>
<dbReference type="PANTHER" id="PTHR10587:SF80">
    <property type="entry name" value="CHITOOLIGOSACCHARIDE DEACETYLASE"/>
    <property type="match status" value="1"/>
</dbReference>
<reference evidence="4" key="1">
    <citation type="journal article" date="2019" name="Int. J. Syst. Evol. Microbiol.">
        <title>The Global Catalogue of Microorganisms (GCM) 10K type strain sequencing project: providing services to taxonomists for standard genome sequencing and annotation.</title>
        <authorList>
            <consortium name="The Broad Institute Genomics Platform"/>
            <consortium name="The Broad Institute Genome Sequencing Center for Infectious Disease"/>
            <person name="Wu L."/>
            <person name="Ma J."/>
        </authorList>
    </citation>
    <scope>NUCLEOTIDE SEQUENCE [LARGE SCALE GENOMIC DNA]</scope>
    <source>
        <strain evidence="4">CCUG 56754</strain>
    </source>
</reference>
<dbReference type="SUPFAM" id="SSF88713">
    <property type="entry name" value="Glycoside hydrolase/deacetylase"/>
    <property type="match status" value="1"/>
</dbReference>
<keyword evidence="1" id="KW-1133">Transmembrane helix</keyword>
<dbReference type="Proteomes" id="UP001597040">
    <property type="component" value="Unassembled WGS sequence"/>
</dbReference>
<dbReference type="InterPro" id="IPR050248">
    <property type="entry name" value="Polysacc_deacetylase_ArnD"/>
</dbReference>
<comment type="caution">
    <text evidence="3">The sequence shown here is derived from an EMBL/GenBank/DDBJ whole genome shotgun (WGS) entry which is preliminary data.</text>
</comment>
<evidence type="ECO:0000313" key="4">
    <source>
        <dbReference type="Proteomes" id="UP001597040"/>
    </source>
</evidence>
<dbReference type="CDD" id="cd10950">
    <property type="entry name" value="CE4_BsYlxY_like"/>
    <property type="match status" value="1"/>
</dbReference>
<protein>
    <submittedName>
        <fullName evidence="3">Polysaccharide deacetylase family protein</fullName>
    </submittedName>
</protein>
<organism evidence="3 4">
    <name type="scientific">Virgibacillus byunsanensis</name>
    <dbReference type="NCBI Taxonomy" id="570945"/>
    <lineage>
        <taxon>Bacteria</taxon>
        <taxon>Bacillati</taxon>
        <taxon>Bacillota</taxon>
        <taxon>Bacilli</taxon>
        <taxon>Bacillales</taxon>
        <taxon>Bacillaceae</taxon>
        <taxon>Virgibacillus</taxon>
    </lineage>
</organism>
<sequence length="315" mass="36138">MYRYRKIIHICIFIIIVAIAFDTSYNPFAINDINTMTHTAVKSEDPLYIEITEKHSTYEEAPQNAVIDKVWKKIPGRNGIKVDIEKSYQQMKKGKVFDESLLVYEQVPPTITMDDLPASPIYRGHPEKEMVSFLINVSWGEEHIPHMLNVLKKHKIKATFFIEGKWAKEHSDYVKMIDEQGHVIGNHAYNHPDMARLSEQEIVNQIKQTNEILEAITDRTPKWFAPPSGSFKDQVVDTASDLEMETILWSVDTIDWKNPSVSVMMNQVIRKIHPGAMILMHPTPSIVQGLEPLILNIKENGYKIGSVNSLLSEDR</sequence>
<feature type="transmembrane region" description="Helical" evidence="1">
    <location>
        <begin position="7"/>
        <end position="25"/>
    </location>
</feature>
<evidence type="ECO:0000259" key="2">
    <source>
        <dbReference type="PROSITE" id="PS51677"/>
    </source>
</evidence>
<keyword evidence="4" id="KW-1185">Reference proteome</keyword>
<keyword evidence="1" id="KW-0472">Membrane</keyword>
<dbReference type="InterPro" id="IPR002509">
    <property type="entry name" value="NODB_dom"/>
</dbReference>
<dbReference type="InterPro" id="IPR011330">
    <property type="entry name" value="Glyco_hydro/deAcase_b/a-brl"/>
</dbReference>
<accession>A0ABW3LHV8</accession>
<gene>
    <name evidence="3" type="ORF">ACFQ3N_05885</name>
</gene>
<dbReference type="RefSeq" id="WP_390360451.1">
    <property type="nucleotide sequence ID" value="NZ_JBHTKJ010000012.1"/>
</dbReference>
<name>A0ABW3LHV8_9BACI</name>
<dbReference type="NCBIfam" id="TIGR02873">
    <property type="entry name" value="spore_ylxY"/>
    <property type="match status" value="1"/>
</dbReference>
<dbReference type="InterPro" id="IPR014228">
    <property type="entry name" value="Spore_polysacc_deacetyl_YlxY"/>
</dbReference>
<dbReference type="PROSITE" id="PS51677">
    <property type="entry name" value="NODB"/>
    <property type="match status" value="1"/>
</dbReference>
<evidence type="ECO:0000256" key="1">
    <source>
        <dbReference type="SAM" id="Phobius"/>
    </source>
</evidence>
<dbReference type="Pfam" id="PF01522">
    <property type="entry name" value="Polysacc_deac_1"/>
    <property type="match status" value="1"/>
</dbReference>
<evidence type="ECO:0000313" key="3">
    <source>
        <dbReference type="EMBL" id="MFD1037937.1"/>
    </source>
</evidence>
<dbReference type="PANTHER" id="PTHR10587">
    <property type="entry name" value="GLYCOSYL TRANSFERASE-RELATED"/>
    <property type="match status" value="1"/>
</dbReference>
<dbReference type="EMBL" id="JBHTKJ010000012">
    <property type="protein sequence ID" value="MFD1037937.1"/>
    <property type="molecule type" value="Genomic_DNA"/>
</dbReference>
<keyword evidence="1" id="KW-0812">Transmembrane</keyword>
<feature type="domain" description="NodB homology" evidence="2">
    <location>
        <begin position="129"/>
        <end position="305"/>
    </location>
</feature>
<dbReference type="Gene3D" id="3.20.20.370">
    <property type="entry name" value="Glycoside hydrolase/deacetylase"/>
    <property type="match status" value="1"/>
</dbReference>